<dbReference type="Proteomes" id="UP000000467">
    <property type="component" value="Chromosome"/>
</dbReference>
<keyword evidence="3" id="KW-1185">Reference proteome</keyword>
<feature type="region of interest" description="Disordered" evidence="1">
    <location>
        <begin position="123"/>
        <end position="154"/>
    </location>
</feature>
<dbReference type="EMBL" id="CP003732">
    <property type="protein sequence ID" value="AFV11670.1"/>
    <property type="molecule type" value="Genomic_DNA"/>
</dbReference>
<accession>K4LI81</accession>
<protein>
    <submittedName>
        <fullName evidence="2">Uncharacterized protein</fullName>
    </submittedName>
</protein>
<evidence type="ECO:0000256" key="1">
    <source>
        <dbReference type="SAM" id="MobiDB-lite"/>
    </source>
</evidence>
<evidence type="ECO:0000313" key="2">
    <source>
        <dbReference type="EMBL" id="AFV11670.1"/>
    </source>
</evidence>
<dbReference type="AlphaFoldDB" id="K4LI81"/>
<proteinExistence type="predicted"/>
<name>K4LI81_THEPS</name>
<evidence type="ECO:0000313" key="3">
    <source>
        <dbReference type="Proteomes" id="UP000000467"/>
    </source>
</evidence>
<dbReference type="STRING" id="1089553.Tph_c14610"/>
<dbReference type="KEGG" id="tpz:Tph_c14610"/>
<feature type="compositionally biased region" description="Polar residues" evidence="1">
    <location>
        <begin position="123"/>
        <end position="135"/>
    </location>
</feature>
<organism evidence="2 3">
    <name type="scientific">Thermacetogenium phaeum (strain ATCC BAA-254 / DSM 26808 / PB)</name>
    <dbReference type="NCBI Taxonomy" id="1089553"/>
    <lineage>
        <taxon>Bacteria</taxon>
        <taxon>Bacillati</taxon>
        <taxon>Bacillota</taxon>
        <taxon>Clostridia</taxon>
        <taxon>Thermoanaerobacterales</taxon>
        <taxon>Thermoanaerobacteraceae</taxon>
        <taxon>Thermacetogenium</taxon>
    </lineage>
</organism>
<gene>
    <name evidence="2" type="ordered locus">Tph_c14610</name>
</gene>
<reference evidence="2 3" key="1">
    <citation type="journal article" date="2012" name="BMC Genomics">
        <title>Genome-guided analysis of physiological and morphological traits of the fermentative acetate oxidizer Thermacetogenium phaeum.</title>
        <authorList>
            <person name="Oehler D."/>
            <person name="Poehlein A."/>
            <person name="Leimbach A."/>
            <person name="Muller N."/>
            <person name="Daniel R."/>
            <person name="Gottschalk G."/>
            <person name="Schink B."/>
        </authorList>
    </citation>
    <scope>NUCLEOTIDE SEQUENCE [LARGE SCALE GENOMIC DNA]</scope>
    <source>
        <strain evidence="3">ATCC BAA-254 / DSM 26808 / PB</strain>
    </source>
</reference>
<dbReference type="HOGENOM" id="CLU_1395737_0_0_9"/>
<sequence length="195" mass="20587">MADAQNVVEEAARAGARWLAAHPGDIDGAKARAAEVVEGAIGGKYIAGGNIDAPNLNNKLIGKLTKIGHKYYITDRNFGSVQVKPANGSIKKTMESLLNRTVVADGTWKNVDVFKVEVATTNPPETQTVNQTVPEQSGEDGGPDEAPRAVRSGCPGAVRGGALGDEVGGMGLPPTGFWDRAHEWGFENPSHQPQY</sequence>